<dbReference type="Proteomes" id="UP000253517">
    <property type="component" value="Unassembled WGS sequence"/>
</dbReference>
<dbReference type="GO" id="GO:0003941">
    <property type="term" value="F:L-serine ammonia-lyase activity"/>
    <property type="evidence" value="ECO:0007669"/>
    <property type="project" value="TreeGrafter"/>
</dbReference>
<dbReference type="SUPFAM" id="SSF53686">
    <property type="entry name" value="Tryptophan synthase beta subunit-like PLP-dependent enzymes"/>
    <property type="match status" value="1"/>
</dbReference>
<dbReference type="EMBL" id="QPJS01000004">
    <property type="protein sequence ID" value="RCX02374.1"/>
    <property type="molecule type" value="Genomic_DNA"/>
</dbReference>
<dbReference type="PANTHER" id="PTHR43050">
    <property type="entry name" value="SERINE / THREONINE RACEMASE FAMILY MEMBER"/>
    <property type="match status" value="1"/>
</dbReference>
<dbReference type="InterPro" id="IPR036052">
    <property type="entry name" value="TrpB-like_PALP_sf"/>
</dbReference>
<evidence type="ECO:0000259" key="5">
    <source>
        <dbReference type="Pfam" id="PF00291"/>
    </source>
</evidence>
<name>A0A369A4J9_9FLAO</name>
<accession>A0A369A4J9</accession>
<dbReference type="RefSeq" id="WP_114366465.1">
    <property type="nucleotide sequence ID" value="NZ_BHZF01000005.1"/>
</dbReference>
<dbReference type="FunFam" id="3.40.50.1100:FF:000005">
    <property type="entry name" value="Threonine dehydratase catabolic"/>
    <property type="match status" value="1"/>
</dbReference>
<reference evidence="6 7" key="1">
    <citation type="submission" date="2018-07" db="EMBL/GenBank/DDBJ databases">
        <title>Genomic Encyclopedia of Type Strains, Phase IV (KMG-IV): sequencing the most valuable type-strain genomes for metagenomic binning, comparative biology and taxonomic classification.</title>
        <authorList>
            <person name="Goeker M."/>
        </authorList>
    </citation>
    <scope>NUCLEOTIDE SEQUENCE [LARGE SCALE GENOMIC DNA]</scope>
    <source>
        <strain evidence="6 7">DSM 21410</strain>
    </source>
</reference>
<dbReference type="GO" id="GO:0030170">
    <property type="term" value="F:pyridoxal phosphate binding"/>
    <property type="evidence" value="ECO:0007669"/>
    <property type="project" value="TreeGrafter"/>
</dbReference>
<evidence type="ECO:0000256" key="4">
    <source>
        <dbReference type="ARBA" id="ARBA00023239"/>
    </source>
</evidence>
<sequence length="314" mass="34362">MENIVDVSSAYEGIKCFITKTPLLSDDFIDKSLSCKVFFKCENFQKIHAFKVRGAINAVRKLPDKTLKLGIATHSSGNHGQAVALAARLFNTQSYVVMPENSPKTKIESVRWLGGKITFCAPTLEARESTLERIVSETGAHFIHPYNHPDVIEGQGTCAYEIFQHGIEPDYLLVPVGGGGLLSGTLLAALRYAPATKVIGCEPANADDALRSLRAGRLIPVDKPNTIADGLRTSLGELTFSIISKHVTDIFTVTESEILEAWRWITFHLKVIVEPSCAVPVAVLLKHKETFKHKCVAIILTGGNVDPDMLKLIL</sequence>
<protein>
    <submittedName>
        <fullName evidence="6">Threonine dehydratase</fullName>
    </submittedName>
</protein>
<keyword evidence="7" id="KW-1185">Reference proteome</keyword>
<comment type="similarity">
    <text evidence="2">Belongs to the serine/threonine dehydratase family.</text>
</comment>
<dbReference type="Gene3D" id="3.40.50.1100">
    <property type="match status" value="2"/>
</dbReference>
<comment type="cofactor">
    <cofactor evidence="1">
        <name>pyridoxal 5'-phosphate</name>
        <dbReference type="ChEBI" id="CHEBI:597326"/>
    </cofactor>
</comment>
<dbReference type="GO" id="GO:0070179">
    <property type="term" value="P:D-serine biosynthetic process"/>
    <property type="evidence" value="ECO:0007669"/>
    <property type="project" value="TreeGrafter"/>
</dbReference>
<evidence type="ECO:0000256" key="1">
    <source>
        <dbReference type="ARBA" id="ARBA00001933"/>
    </source>
</evidence>
<organism evidence="6 7">
    <name type="scientific">Schleiferia thermophila</name>
    <dbReference type="NCBI Taxonomy" id="884107"/>
    <lineage>
        <taxon>Bacteria</taxon>
        <taxon>Pseudomonadati</taxon>
        <taxon>Bacteroidota</taxon>
        <taxon>Flavobacteriia</taxon>
        <taxon>Flavobacteriales</taxon>
        <taxon>Schleiferiaceae</taxon>
        <taxon>Schleiferia</taxon>
    </lineage>
</organism>
<dbReference type="AlphaFoldDB" id="A0A369A4J9"/>
<feature type="domain" description="Tryptophan synthase beta chain-like PALP" evidence="5">
    <location>
        <begin position="17"/>
        <end position="302"/>
    </location>
</feature>
<evidence type="ECO:0000313" key="7">
    <source>
        <dbReference type="Proteomes" id="UP000253517"/>
    </source>
</evidence>
<dbReference type="GO" id="GO:0018114">
    <property type="term" value="F:threonine racemase activity"/>
    <property type="evidence" value="ECO:0007669"/>
    <property type="project" value="TreeGrafter"/>
</dbReference>
<evidence type="ECO:0000313" key="6">
    <source>
        <dbReference type="EMBL" id="RCX02374.1"/>
    </source>
</evidence>
<dbReference type="Pfam" id="PF00291">
    <property type="entry name" value="PALP"/>
    <property type="match status" value="1"/>
</dbReference>
<dbReference type="InterPro" id="IPR001926">
    <property type="entry name" value="TrpB-like_PALP"/>
</dbReference>
<dbReference type="GO" id="GO:0005524">
    <property type="term" value="F:ATP binding"/>
    <property type="evidence" value="ECO:0007669"/>
    <property type="project" value="TreeGrafter"/>
</dbReference>
<dbReference type="CDD" id="cd01562">
    <property type="entry name" value="Thr-dehyd"/>
    <property type="match status" value="1"/>
</dbReference>
<proteinExistence type="inferred from homology"/>
<dbReference type="PANTHER" id="PTHR43050:SF1">
    <property type="entry name" value="SERINE RACEMASE"/>
    <property type="match status" value="1"/>
</dbReference>
<dbReference type="GO" id="GO:0000287">
    <property type="term" value="F:magnesium ion binding"/>
    <property type="evidence" value="ECO:0007669"/>
    <property type="project" value="TreeGrafter"/>
</dbReference>
<evidence type="ECO:0000256" key="3">
    <source>
        <dbReference type="ARBA" id="ARBA00022898"/>
    </source>
</evidence>
<evidence type="ECO:0000256" key="2">
    <source>
        <dbReference type="ARBA" id="ARBA00010869"/>
    </source>
</evidence>
<gene>
    <name evidence="6" type="ORF">DES35_104134</name>
</gene>
<keyword evidence="3" id="KW-0663">Pyridoxal phosphate</keyword>
<comment type="caution">
    <text evidence="6">The sequence shown here is derived from an EMBL/GenBank/DDBJ whole genome shotgun (WGS) entry which is preliminary data.</text>
</comment>
<keyword evidence="4" id="KW-0456">Lyase</keyword>
<dbReference type="GO" id="GO:0030378">
    <property type="term" value="F:serine racemase activity"/>
    <property type="evidence" value="ECO:0007669"/>
    <property type="project" value="TreeGrafter"/>
</dbReference>